<dbReference type="Pfam" id="PF06325">
    <property type="entry name" value="PrmA"/>
    <property type="match status" value="1"/>
</dbReference>
<gene>
    <name evidence="6" type="primary">prmA_40</name>
    <name evidence="6" type="ORF">SDC9_131266</name>
</gene>
<dbReference type="CDD" id="cd02440">
    <property type="entry name" value="AdoMet_MTases"/>
    <property type="match status" value="1"/>
</dbReference>
<dbReference type="SUPFAM" id="SSF53335">
    <property type="entry name" value="S-adenosyl-L-methionine-dependent methyltransferases"/>
    <property type="match status" value="1"/>
</dbReference>
<dbReference type="InterPro" id="IPR050078">
    <property type="entry name" value="Ribosomal_L11_MeTrfase_PrmA"/>
</dbReference>
<accession>A0A645D4R1</accession>
<dbReference type="PANTHER" id="PTHR43648:SF1">
    <property type="entry name" value="ELECTRON TRANSFER FLAVOPROTEIN BETA SUBUNIT LYSINE METHYLTRANSFERASE"/>
    <property type="match status" value="1"/>
</dbReference>
<name>A0A645D4R1_9ZZZZ</name>
<keyword evidence="4 6" id="KW-0808">Transferase</keyword>
<evidence type="ECO:0000313" key="6">
    <source>
        <dbReference type="EMBL" id="MPM84195.1"/>
    </source>
</evidence>
<dbReference type="PANTHER" id="PTHR43648">
    <property type="entry name" value="ELECTRON TRANSFER FLAVOPROTEIN BETA SUBUNIT LYSINE METHYLTRANSFERASE"/>
    <property type="match status" value="1"/>
</dbReference>
<keyword evidence="6" id="KW-0687">Ribonucleoprotein</keyword>
<sequence length="321" mass="35429">MNWKEVKIETSPDSLEALCDALVAQDILSFEVEDPNDFEAFLKGEGSRWDYIDDSLMGKKQAPPCVKVYLPDNEQGQSQLALIREGVARFDRVNTRIITGDIREEDWANNWKAYYKPVFIANRLVIWPVWQELSSLDPDTAVVLLDPGMAFGTGTHETTRLCLSHLCECLEEGQTVLDIGCGSGILSIAALKLGAEGALGIDIDEMAAGTARKNAAINGLFAPRFQSEAADIISDRGAYERIAEKKYDLILANIVADVILPLFPLIPPLLLENGRYIVSGIIADRRDEVLQSAQNSGFTLLSSKAENDWESYVFGKSKQQA</sequence>
<dbReference type="Gene3D" id="3.40.50.150">
    <property type="entry name" value="Vaccinia Virus protein VP39"/>
    <property type="match status" value="1"/>
</dbReference>
<comment type="caution">
    <text evidence="6">The sequence shown here is derived from an EMBL/GenBank/DDBJ whole genome shotgun (WGS) entry which is preliminary data.</text>
</comment>
<protein>
    <submittedName>
        <fullName evidence="6">Ribosomal protein L11 methyltransferase</fullName>
        <ecNumber evidence="6">2.1.1.-</ecNumber>
    </submittedName>
</protein>
<dbReference type="GO" id="GO:0005840">
    <property type="term" value="C:ribosome"/>
    <property type="evidence" value="ECO:0007669"/>
    <property type="project" value="UniProtKB-KW"/>
</dbReference>
<dbReference type="InterPro" id="IPR029063">
    <property type="entry name" value="SAM-dependent_MTases_sf"/>
</dbReference>
<dbReference type="AlphaFoldDB" id="A0A645D4R1"/>
<dbReference type="GO" id="GO:0032259">
    <property type="term" value="P:methylation"/>
    <property type="evidence" value="ECO:0007669"/>
    <property type="project" value="UniProtKB-KW"/>
</dbReference>
<dbReference type="GO" id="GO:0008276">
    <property type="term" value="F:protein methyltransferase activity"/>
    <property type="evidence" value="ECO:0007669"/>
    <property type="project" value="InterPro"/>
</dbReference>
<reference evidence="6" key="1">
    <citation type="submission" date="2019-08" db="EMBL/GenBank/DDBJ databases">
        <authorList>
            <person name="Kucharzyk K."/>
            <person name="Murdoch R.W."/>
            <person name="Higgins S."/>
            <person name="Loffler F."/>
        </authorList>
    </citation>
    <scope>NUCLEOTIDE SEQUENCE</scope>
</reference>
<organism evidence="6">
    <name type="scientific">bioreactor metagenome</name>
    <dbReference type="NCBI Taxonomy" id="1076179"/>
    <lineage>
        <taxon>unclassified sequences</taxon>
        <taxon>metagenomes</taxon>
        <taxon>ecological metagenomes</taxon>
    </lineage>
</organism>
<evidence type="ECO:0000256" key="2">
    <source>
        <dbReference type="ARBA" id="ARBA00022490"/>
    </source>
</evidence>
<evidence type="ECO:0000256" key="3">
    <source>
        <dbReference type="ARBA" id="ARBA00022603"/>
    </source>
</evidence>
<keyword evidence="5" id="KW-0949">S-adenosyl-L-methionine</keyword>
<keyword evidence="3 6" id="KW-0489">Methyltransferase</keyword>
<keyword evidence="6" id="KW-0689">Ribosomal protein</keyword>
<dbReference type="HAMAP" id="MF_00735">
    <property type="entry name" value="Methyltr_PrmA"/>
    <property type="match status" value="1"/>
</dbReference>
<dbReference type="EC" id="2.1.1.-" evidence="6"/>
<keyword evidence="2" id="KW-0963">Cytoplasm</keyword>
<evidence type="ECO:0000256" key="5">
    <source>
        <dbReference type="ARBA" id="ARBA00022691"/>
    </source>
</evidence>
<evidence type="ECO:0000256" key="4">
    <source>
        <dbReference type="ARBA" id="ARBA00022679"/>
    </source>
</evidence>
<proteinExistence type="inferred from homology"/>
<dbReference type="NCBIfam" id="TIGR00406">
    <property type="entry name" value="prmA"/>
    <property type="match status" value="1"/>
</dbReference>
<comment type="similarity">
    <text evidence="1">Belongs to the methyltransferase superfamily. PrmA family.</text>
</comment>
<dbReference type="InterPro" id="IPR004498">
    <property type="entry name" value="Ribosomal_PrmA_MeTrfase"/>
</dbReference>
<dbReference type="EMBL" id="VSSQ01032807">
    <property type="protein sequence ID" value="MPM84195.1"/>
    <property type="molecule type" value="Genomic_DNA"/>
</dbReference>
<dbReference type="PIRSF" id="PIRSF000401">
    <property type="entry name" value="RPL11_MTase"/>
    <property type="match status" value="1"/>
</dbReference>
<evidence type="ECO:0000256" key="1">
    <source>
        <dbReference type="ARBA" id="ARBA00009741"/>
    </source>
</evidence>